<accession>A0A6H1P4X4</accession>
<evidence type="ECO:0008006" key="5">
    <source>
        <dbReference type="Google" id="ProtNLM"/>
    </source>
</evidence>
<reference evidence="3 4" key="1">
    <citation type="submission" date="2020-04" db="EMBL/GenBank/DDBJ databases">
        <title>Genome-Wide Identification of 5-Methylcytosine Sites in Bacterial Genomes By High-Throughput Sequencing of MspJI Restriction Fragments.</title>
        <authorList>
            <person name="Wu V."/>
        </authorList>
    </citation>
    <scope>NUCLEOTIDE SEQUENCE [LARGE SCALE GENOMIC DNA]</scope>
    <source>
        <strain evidence="3 4">S2</strain>
    </source>
</reference>
<evidence type="ECO:0000313" key="4">
    <source>
        <dbReference type="Proteomes" id="UP000501868"/>
    </source>
</evidence>
<dbReference type="Proteomes" id="UP000501868">
    <property type="component" value="Chromosome"/>
</dbReference>
<evidence type="ECO:0000313" key="3">
    <source>
        <dbReference type="EMBL" id="QIZ08568.1"/>
    </source>
</evidence>
<evidence type="ECO:0000256" key="2">
    <source>
        <dbReference type="SAM" id="SignalP"/>
    </source>
</evidence>
<proteinExistence type="predicted"/>
<sequence>MRKRKIYVCLWFSLMAITMIACSNQQNRTNSTTNQQQGMLSISNQEGIPQQIEQIRNTIMEIQAENETLKARLDAVEGKLTTQPTPSPNPTPTPVPPTAEAIRADMQKSFEEWYKTTGLQGTVTVTYNLVDSTTIYEPAGSYTIKFVGIGTDSQTFLKGLFQYATDHFPDYNQINYNYNYPIVGEAFLVLKKK</sequence>
<keyword evidence="1" id="KW-0175">Coiled coil</keyword>
<feature type="signal peptide" evidence="2">
    <location>
        <begin position="1"/>
        <end position="21"/>
    </location>
</feature>
<gene>
    <name evidence="3" type="ORF">HFZ78_19160</name>
</gene>
<organism evidence="3 4">
    <name type="scientific">Priestia megaterium</name>
    <name type="common">Bacillus megaterium</name>
    <dbReference type="NCBI Taxonomy" id="1404"/>
    <lineage>
        <taxon>Bacteria</taxon>
        <taxon>Bacillati</taxon>
        <taxon>Bacillota</taxon>
        <taxon>Bacilli</taxon>
        <taxon>Bacillales</taxon>
        <taxon>Bacillaceae</taxon>
        <taxon>Priestia</taxon>
    </lineage>
</organism>
<dbReference type="PROSITE" id="PS51257">
    <property type="entry name" value="PROKAR_LIPOPROTEIN"/>
    <property type="match status" value="1"/>
</dbReference>
<protein>
    <recommendedName>
        <fullName evidence="5">Lipoprotein</fullName>
    </recommendedName>
</protein>
<feature type="coiled-coil region" evidence="1">
    <location>
        <begin position="52"/>
        <end position="79"/>
    </location>
</feature>
<dbReference type="EMBL" id="CP051128">
    <property type="protein sequence ID" value="QIZ08568.1"/>
    <property type="molecule type" value="Genomic_DNA"/>
</dbReference>
<reference evidence="3 4" key="2">
    <citation type="submission" date="2020-04" db="EMBL/GenBank/DDBJ databases">
        <authorList>
            <person name="Fomenkov A."/>
            <person name="Anton B.P."/>
            <person name="Roberts R.J."/>
        </authorList>
    </citation>
    <scope>NUCLEOTIDE SEQUENCE [LARGE SCALE GENOMIC DNA]</scope>
    <source>
        <strain evidence="3 4">S2</strain>
    </source>
</reference>
<evidence type="ECO:0000256" key="1">
    <source>
        <dbReference type="SAM" id="Coils"/>
    </source>
</evidence>
<keyword evidence="2" id="KW-0732">Signal</keyword>
<dbReference type="AlphaFoldDB" id="A0A6H1P4X4"/>
<feature type="chain" id="PRO_5038756326" description="Lipoprotein" evidence="2">
    <location>
        <begin position="22"/>
        <end position="193"/>
    </location>
</feature>
<name>A0A6H1P4X4_PRIMG</name>